<dbReference type="AlphaFoldDB" id="A0A1G2FZC6"/>
<evidence type="ECO:0000256" key="1">
    <source>
        <dbReference type="SAM" id="Phobius"/>
    </source>
</evidence>
<name>A0A1G2FZC6_9BACT</name>
<protein>
    <submittedName>
        <fullName evidence="2">Uncharacterized protein</fullName>
    </submittedName>
</protein>
<gene>
    <name evidence="2" type="ORF">A2W41_03990</name>
</gene>
<sequence length="210" mass="23074">MFLWRKNLYKGGRSFLVRTRHGAGYTLVEIVIYAAILAVISALVVTSILRIGGAFAKAKALRELNVAANVAMERTLREIRLAYFASNILFPYQLLLNTYADPQSQTLTSAIIFKPLGVSSEELMILKPSSGSQVSLLPDDVKLNNGASTLKFTVDIKADPTKPACNNFTVENCTPQGVRVEMELATTVGREKVTAKYYGFAVMRGSYPQD</sequence>
<organism evidence="2 3">
    <name type="scientific">Candidatus Ryanbacteria bacterium RIFCSPHIGHO2_01_45_13</name>
    <dbReference type="NCBI Taxonomy" id="1802112"/>
    <lineage>
        <taxon>Bacteria</taxon>
        <taxon>Candidatus Ryaniibacteriota</taxon>
    </lineage>
</organism>
<keyword evidence="1" id="KW-0812">Transmembrane</keyword>
<accession>A0A1G2FZC6</accession>
<comment type="caution">
    <text evidence="2">The sequence shown here is derived from an EMBL/GenBank/DDBJ whole genome shotgun (WGS) entry which is preliminary data.</text>
</comment>
<keyword evidence="1" id="KW-0472">Membrane</keyword>
<dbReference type="EMBL" id="MHNI01000007">
    <property type="protein sequence ID" value="OGZ43396.1"/>
    <property type="molecule type" value="Genomic_DNA"/>
</dbReference>
<evidence type="ECO:0000313" key="3">
    <source>
        <dbReference type="Proteomes" id="UP000176700"/>
    </source>
</evidence>
<keyword evidence="1" id="KW-1133">Transmembrane helix</keyword>
<reference evidence="2 3" key="1">
    <citation type="journal article" date="2016" name="Nat. Commun.">
        <title>Thousands of microbial genomes shed light on interconnected biogeochemical processes in an aquifer system.</title>
        <authorList>
            <person name="Anantharaman K."/>
            <person name="Brown C.T."/>
            <person name="Hug L.A."/>
            <person name="Sharon I."/>
            <person name="Castelle C.J."/>
            <person name="Probst A.J."/>
            <person name="Thomas B.C."/>
            <person name="Singh A."/>
            <person name="Wilkins M.J."/>
            <person name="Karaoz U."/>
            <person name="Brodie E.L."/>
            <person name="Williams K.H."/>
            <person name="Hubbard S.S."/>
            <person name="Banfield J.F."/>
        </authorList>
    </citation>
    <scope>NUCLEOTIDE SEQUENCE [LARGE SCALE GENOMIC DNA]</scope>
</reference>
<dbReference type="Proteomes" id="UP000176700">
    <property type="component" value="Unassembled WGS sequence"/>
</dbReference>
<feature type="transmembrane region" description="Helical" evidence="1">
    <location>
        <begin position="30"/>
        <end position="52"/>
    </location>
</feature>
<evidence type="ECO:0000313" key="2">
    <source>
        <dbReference type="EMBL" id="OGZ43396.1"/>
    </source>
</evidence>
<proteinExistence type="predicted"/>